<dbReference type="EMBL" id="UINC01003842">
    <property type="protein sequence ID" value="SVA09696.1"/>
    <property type="molecule type" value="Genomic_DNA"/>
</dbReference>
<dbReference type="Gene3D" id="3.40.50.10090">
    <property type="match status" value="1"/>
</dbReference>
<gene>
    <name evidence="2" type="ORF">METZ01_LOCUS62550</name>
</gene>
<evidence type="ECO:0000313" key="2">
    <source>
        <dbReference type="EMBL" id="SVA09696.1"/>
    </source>
</evidence>
<dbReference type="GO" id="GO:0004852">
    <property type="term" value="F:uroporphyrinogen-III synthase activity"/>
    <property type="evidence" value="ECO:0007669"/>
    <property type="project" value="InterPro"/>
</dbReference>
<dbReference type="Pfam" id="PF02602">
    <property type="entry name" value="HEM4"/>
    <property type="match status" value="1"/>
</dbReference>
<reference evidence="2" key="1">
    <citation type="submission" date="2018-05" db="EMBL/GenBank/DDBJ databases">
        <authorList>
            <person name="Lanie J.A."/>
            <person name="Ng W.-L."/>
            <person name="Kazmierczak K.M."/>
            <person name="Andrzejewski T.M."/>
            <person name="Davidsen T.M."/>
            <person name="Wayne K.J."/>
            <person name="Tettelin H."/>
            <person name="Glass J.I."/>
            <person name="Rusch D."/>
            <person name="Podicherti R."/>
            <person name="Tsui H.-C.T."/>
            <person name="Winkler M.E."/>
        </authorList>
    </citation>
    <scope>NUCLEOTIDE SEQUENCE</scope>
</reference>
<sequence>SAVKNFDARFNLAKRCEDSPSLKLASIGPETTKTLNQLGLKPHVEAGESTIDGLAEALLGE</sequence>
<accession>A0A381T0H9</accession>
<dbReference type="SUPFAM" id="SSF69618">
    <property type="entry name" value="HemD-like"/>
    <property type="match status" value="1"/>
</dbReference>
<name>A0A381T0H9_9ZZZZ</name>
<feature type="non-terminal residue" evidence="2">
    <location>
        <position position="1"/>
    </location>
</feature>
<dbReference type="InterPro" id="IPR036108">
    <property type="entry name" value="4pyrrol_syn_uPrphyn_synt_sf"/>
</dbReference>
<evidence type="ECO:0000259" key="1">
    <source>
        <dbReference type="Pfam" id="PF02602"/>
    </source>
</evidence>
<feature type="domain" description="Tetrapyrrole biosynthesis uroporphyrinogen III synthase" evidence="1">
    <location>
        <begin position="3"/>
        <end position="55"/>
    </location>
</feature>
<dbReference type="GO" id="GO:0033014">
    <property type="term" value="P:tetrapyrrole biosynthetic process"/>
    <property type="evidence" value="ECO:0007669"/>
    <property type="project" value="InterPro"/>
</dbReference>
<dbReference type="InterPro" id="IPR003754">
    <property type="entry name" value="4pyrrol_synth_uPrphyn_synth"/>
</dbReference>
<dbReference type="AlphaFoldDB" id="A0A381T0H9"/>
<organism evidence="2">
    <name type="scientific">marine metagenome</name>
    <dbReference type="NCBI Taxonomy" id="408172"/>
    <lineage>
        <taxon>unclassified sequences</taxon>
        <taxon>metagenomes</taxon>
        <taxon>ecological metagenomes</taxon>
    </lineage>
</organism>
<proteinExistence type="predicted"/>
<protein>
    <recommendedName>
        <fullName evidence="1">Tetrapyrrole biosynthesis uroporphyrinogen III synthase domain-containing protein</fullName>
    </recommendedName>
</protein>